<reference evidence="2" key="1">
    <citation type="submission" date="2013-05" db="EMBL/GenBank/DDBJ databases">
        <authorList>
            <person name="Yim A.K.Y."/>
            <person name="Chan T.F."/>
            <person name="Ji K.M."/>
            <person name="Liu X.Y."/>
            <person name="Zhou J.W."/>
            <person name="Li R.Q."/>
            <person name="Yang K.Y."/>
            <person name="Li J."/>
            <person name="Li M."/>
            <person name="Law P.T.W."/>
            <person name="Wu Y.L."/>
            <person name="Cai Z.L."/>
            <person name="Qin H."/>
            <person name="Bao Y."/>
            <person name="Leung R.K.K."/>
            <person name="Ng P.K.S."/>
            <person name="Zou J."/>
            <person name="Zhong X.J."/>
            <person name="Ran P.X."/>
            <person name="Zhong N.S."/>
            <person name="Liu Z.G."/>
            <person name="Tsui S.K.W."/>
        </authorList>
    </citation>
    <scope>NUCLEOTIDE SEQUENCE</scope>
    <source>
        <strain evidence="2">Derf</strain>
        <tissue evidence="2">Whole organism</tissue>
    </source>
</reference>
<evidence type="ECO:0000256" key="1">
    <source>
        <dbReference type="SAM" id="MobiDB-lite"/>
    </source>
</evidence>
<feature type="non-terminal residue" evidence="2">
    <location>
        <position position="1"/>
    </location>
</feature>
<feature type="region of interest" description="Disordered" evidence="1">
    <location>
        <begin position="43"/>
        <end position="62"/>
    </location>
</feature>
<keyword evidence="3" id="KW-1185">Reference proteome</keyword>
<dbReference type="EMBL" id="ASGP02000007">
    <property type="protein sequence ID" value="KAH9497505.1"/>
    <property type="molecule type" value="Genomic_DNA"/>
</dbReference>
<dbReference type="Proteomes" id="UP000790347">
    <property type="component" value="Unassembled WGS sequence"/>
</dbReference>
<evidence type="ECO:0000313" key="2">
    <source>
        <dbReference type="EMBL" id="KAH9497505.1"/>
    </source>
</evidence>
<organism evidence="2 3">
    <name type="scientific">Dermatophagoides farinae</name>
    <name type="common">American house dust mite</name>
    <dbReference type="NCBI Taxonomy" id="6954"/>
    <lineage>
        <taxon>Eukaryota</taxon>
        <taxon>Metazoa</taxon>
        <taxon>Ecdysozoa</taxon>
        <taxon>Arthropoda</taxon>
        <taxon>Chelicerata</taxon>
        <taxon>Arachnida</taxon>
        <taxon>Acari</taxon>
        <taxon>Acariformes</taxon>
        <taxon>Sarcoptiformes</taxon>
        <taxon>Astigmata</taxon>
        <taxon>Psoroptidia</taxon>
        <taxon>Analgoidea</taxon>
        <taxon>Pyroglyphidae</taxon>
        <taxon>Dermatophagoidinae</taxon>
        <taxon>Dermatophagoides</taxon>
    </lineage>
</organism>
<proteinExistence type="predicted"/>
<evidence type="ECO:0000313" key="3">
    <source>
        <dbReference type="Proteomes" id="UP000790347"/>
    </source>
</evidence>
<feature type="non-terminal residue" evidence="2">
    <location>
        <position position="62"/>
    </location>
</feature>
<gene>
    <name evidence="2" type="ORF">DERF_013493</name>
</gene>
<accession>A0A922L2C9</accession>
<protein>
    <submittedName>
        <fullName evidence="2">Uncharacterized protein</fullName>
    </submittedName>
</protein>
<sequence>LYWLRYKNIKISFLSIKNTGKSLPLVEPQPTKKTNQSLIWPKKTSQKRMNSNQWPMHKNNHK</sequence>
<name>A0A922L2C9_DERFA</name>
<comment type="caution">
    <text evidence="2">The sequence shown here is derived from an EMBL/GenBank/DDBJ whole genome shotgun (WGS) entry which is preliminary data.</text>
</comment>
<reference evidence="2" key="2">
    <citation type="journal article" date="2022" name="Res Sq">
        <title>Comparative Genomics Reveals Insights into the Divergent Evolution of Astigmatic Mites and Household Pest Adaptations.</title>
        <authorList>
            <person name="Xiong Q."/>
            <person name="Wan A.T.-Y."/>
            <person name="Liu X.-Y."/>
            <person name="Fung C.S.-H."/>
            <person name="Xiao X."/>
            <person name="Malainual N."/>
            <person name="Hou J."/>
            <person name="Wang L."/>
            <person name="Wang M."/>
            <person name="Yang K."/>
            <person name="Cui Y."/>
            <person name="Leung E."/>
            <person name="Nong W."/>
            <person name="Shin S.-K."/>
            <person name="Au S."/>
            <person name="Jeong K.Y."/>
            <person name="Chew F.T."/>
            <person name="Hui J."/>
            <person name="Leung T.F."/>
            <person name="Tungtrongchitr A."/>
            <person name="Zhong N."/>
            <person name="Liu Z."/>
            <person name="Tsui S."/>
        </authorList>
    </citation>
    <scope>NUCLEOTIDE SEQUENCE</scope>
    <source>
        <strain evidence="2">Derf</strain>
        <tissue evidence="2">Whole organism</tissue>
    </source>
</reference>
<dbReference type="AlphaFoldDB" id="A0A922L2C9"/>